<proteinExistence type="predicted"/>
<evidence type="ECO:0000313" key="1">
    <source>
        <dbReference type="EMBL" id="RXN87810.1"/>
    </source>
</evidence>
<sequence length="97" mass="10724">MIYSLSSEVIHGSPFGASFFYSAHLQGEHTTEAFVAGTVRQLEEILIALLHAGCGYLAAFFEKQKIHSAVRAEEKLFNRLMSLSTKPAADFPFPLPH</sequence>
<evidence type="ECO:0000313" key="2">
    <source>
        <dbReference type="Proteomes" id="UP000290849"/>
    </source>
</evidence>
<name>A0A4V1MS06_9BURK</name>
<comment type="caution">
    <text evidence="1">The sequence shown here is derived from an EMBL/GenBank/DDBJ whole genome shotgun (WGS) entry which is preliminary data.</text>
</comment>
<protein>
    <submittedName>
        <fullName evidence="1">Uncharacterized protein</fullName>
    </submittedName>
</protein>
<gene>
    <name evidence="1" type="ORF">C7R54_14535</name>
</gene>
<organism evidence="1 2">
    <name type="scientific">Achromobacter aloeverae</name>
    <dbReference type="NCBI Taxonomy" id="1750518"/>
    <lineage>
        <taxon>Bacteria</taxon>
        <taxon>Pseudomonadati</taxon>
        <taxon>Pseudomonadota</taxon>
        <taxon>Betaproteobacteria</taxon>
        <taxon>Burkholderiales</taxon>
        <taxon>Alcaligenaceae</taxon>
        <taxon>Achromobacter</taxon>
    </lineage>
</organism>
<accession>A0A4V1MS06</accession>
<reference evidence="1 2" key="1">
    <citation type="journal article" date="2017" name="Int. J. Syst. Evol. Microbiol.">
        <title>Achromobacter aloeverae sp. nov., isolated from the root of Aloe vera (L.) Burm.f.</title>
        <authorList>
            <person name="Kuncharoen N."/>
            <person name="Muramatsu Y."/>
            <person name="Shibata C."/>
            <person name="Kamakura Y."/>
            <person name="Nakagawa Y."/>
            <person name="Tanasupawat S."/>
        </authorList>
    </citation>
    <scope>NUCLEOTIDE SEQUENCE [LARGE SCALE GENOMIC DNA]</scope>
    <source>
        <strain evidence="1 2">AVA-1</strain>
    </source>
</reference>
<keyword evidence="2" id="KW-1185">Reference proteome</keyword>
<dbReference type="AlphaFoldDB" id="A0A4V1MS06"/>
<dbReference type="Proteomes" id="UP000290849">
    <property type="component" value="Unassembled WGS sequence"/>
</dbReference>
<dbReference type="EMBL" id="PYAL01000004">
    <property type="protein sequence ID" value="RXN87810.1"/>
    <property type="molecule type" value="Genomic_DNA"/>
</dbReference>